<keyword evidence="2" id="KW-1185">Reference proteome</keyword>
<dbReference type="EMBL" id="BMLI01000001">
    <property type="protein sequence ID" value="GGM96191.1"/>
    <property type="molecule type" value="Genomic_DNA"/>
</dbReference>
<comment type="caution">
    <text evidence="1">The sequence shown here is derived from an EMBL/GenBank/DDBJ whole genome shotgun (WGS) entry which is preliminary data.</text>
</comment>
<dbReference type="SUPFAM" id="SSF56784">
    <property type="entry name" value="HAD-like"/>
    <property type="match status" value="1"/>
</dbReference>
<dbReference type="SFLD" id="SFLDG01129">
    <property type="entry name" value="C1.5:_HAD__Beta-PGM__Phosphata"/>
    <property type="match status" value="1"/>
</dbReference>
<dbReference type="NCBIfam" id="TIGR03351">
    <property type="entry name" value="PhnX-like"/>
    <property type="match status" value="1"/>
</dbReference>
<dbReference type="PANTHER" id="PTHR43434">
    <property type="entry name" value="PHOSPHOGLYCOLATE PHOSPHATASE"/>
    <property type="match status" value="1"/>
</dbReference>
<reference evidence="2" key="1">
    <citation type="journal article" date="2019" name="Int. J. Syst. Evol. Microbiol.">
        <title>The Global Catalogue of Microorganisms (GCM) 10K type strain sequencing project: providing services to taxonomists for standard genome sequencing and annotation.</title>
        <authorList>
            <consortium name="The Broad Institute Genomics Platform"/>
            <consortium name="The Broad Institute Genome Sequencing Center for Infectious Disease"/>
            <person name="Wu L."/>
            <person name="Ma J."/>
        </authorList>
    </citation>
    <scope>NUCLEOTIDE SEQUENCE [LARGE SCALE GENOMIC DNA]</scope>
    <source>
        <strain evidence="2">CGMCC 1.6375</strain>
    </source>
</reference>
<dbReference type="Gene3D" id="1.10.150.240">
    <property type="entry name" value="Putative phosphatase, domain 2"/>
    <property type="match status" value="1"/>
</dbReference>
<dbReference type="InterPro" id="IPR022468">
    <property type="entry name" value="PhnX-like"/>
</dbReference>
<dbReference type="InterPro" id="IPR023198">
    <property type="entry name" value="PGP-like_dom2"/>
</dbReference>
<evidence type="ECO:0000313" key="2">
    <source>
        <dbReference type="Proteomes" id="UP000632339"/>
    </source>
</evidence>
<dbReference type="InterPro" id="IPR036412">
    <property type="entry name" value="HAD-like_sf"/>
</dbReference>
<dbReference type="InterPro" id="IPR050155">
    <property type="entry name" value="HAD-like_hydrolase_sf"/>
</dbReference>
<dbReference type="Gene3D" id="3.40.50.1000">
    <property type="entry name" value="HAD superfamily/HAD-like"/>
    <property type="match status" value="1"/>
</dbReference>
<dbReference type="RefSeq" id="WP_033402696.1">
    <property type="nucleotide sequence ID" value="NZ_BMLI01000001.1"/>
</dbReference>
<evidence type="ECO:0000313" key="1">
    <source>
        <dbReference type="EMBL" id="GGM96191.1"/>
    </source>
</evidence>
<dbReference type="NCBIfam" id="TIGR01549">
    <property type="entry name" value="HAD-SF-IA-v1"/>
    <property type="match status" value="1"/>
</dbReference>
<organism evidence="1 2">
    <name type="scientific">Dyadobacter beijingensis</name>
    <dbReference type="NCBI Taxonomy" id="365489"/>
    <lineage>
        <taxon>Bacteria</taxon>
        <taxon>Pseudomonadati</taxon>
        <taxon>Bacteroidota</taxon>
        <taxon>Cytophagia</taxon>
        <taxon>Cytophagales</taxon>
        <taxon>Spirosomataceae</taxon>
        <taxon>Dyadobacter</taxon>
    </lineage>
</organism>
<protein>
    <submittedName>
        <fullName evidence="1">Phosphatase</fullName>
    </submittedName>
</protein>
<dbReference type="InterPro" id="IPR006439">
    <property type="entry name" value="HAD-SF_hydro_IA"/>
</dbReference>
<proteinExistence type="predicted"/>
<sequence length="232" mass="25555">MIRMVVFDMAGTTVDENNVVYKTLREAINQAGFAFTLDEVLLAGAGREKLEAIRNVLAMNGVEDETLAKDIFTKFLALLDDAYRTLPVFEQPHATEVFHRLRDNGILVVLNTGYNRQTAEALTQKIGWAQGIDFDLLVTASEVSRNRPEPDMILLAMRHFGITDPLAVVKVGDSTVDVMEGRNAGCGINIGITTGAHTIDQLRTVSPEYIIHSLTELWPIVASPLAPVNQHI</sequence>
<dbReference type="InterPro" id="IPR023214">
    <property type="entry name" value="HAD_sf"/>
</dbReference>
<dbReference type="Proteomes" id="UP000632339">
    <property type="component" value="Unassembled WGS sequence"/>
</dbReference>
<dbReference type="SFLD" id="SFLDS00003">
    <property type="entry name" value="Haloacid_Dehalogenase"/>
    <property type="match status" value="1"/>
</dbReference>
<dbReference type="Pfam" id="PF00702">
    <property type="entry name" value="Hydrolase"/>
    <property type="match status" value="1"/>
</dbReference>
<gene>
    <name evidence="1" type="ORF">GCM10010967_32180</name>
</gene>
<accession>A0ABQ2I1M2</accession>
<name>A0ABQ2I1M2_9BACT</name>
<dbReference type="PANTHER" id="PTHR43434:SF19">
    <property type="entry name" value="PHOSPHONOACETALDEHYDE HYDROLASE"/>
    <property type="match status" value="1"/>
</dbReference>